<evidence type="ECO:0000313" key="2">
    <source>
        <dbReference type="EMBL" id="KAF0328300.1"/>
    </source>
</evidence>
<comment type="caution">
    <text evidence="2">The sequence shown here is derived from an EMBL/GenBank/DDBJ whole genome shotgun (WGS) entry which is preliminary data.</text>
</comment>
<name>A0A8H3ZXI0_9PEZI</name>
<gene>
    <name evidence="2" type="ORF">GQ607_004452</name>
</gene>
<organism evidence="2 3">
    <name type="scientific">Colletotrichum asianum</name>
    <dbReference type="NCBI Taxonomy" id="702518"/>
    <lineage>
        <taxon>Eukaryota</taxon>
        <taxon>Fungi</taxon>
        <taxon>Dikarya</taxon>
        <taxon>Ascomycota</taxon>
        <taxon>Pezizomycotina</taxon>
        <taxon>Sordariomycetes</taxon>
        <taxon>Hypocreomycetidae</taxon>
        <taxon>Glomerellales</taxon>
        <taxon>Glomerellaceae</taxon>
        <taxon>Colletotrichum</taxon>
        <taxon>Colletotrichum gloeosporioides species complex</taxon>
    </lineage>
</organism>
<keyword evidence="3" id="KW-1185">Reference proteome</keyword>
<dbReference type="Proteomes" id="UP000434172">
    <property type="component" value="Unassembled WGS sequence"/>
</dbReference>
<dbReference type="EMBL" id="WOWK01000018">
    <property type="protein sequence ID" value="KAF0328300.1"/>
    <property type="molecule type" value="Genomic_DNA"/>
</dbReference>
<dbReference type="AlphaFoldDB" id="A0A8H3ZXI0"/>
<evidence type="ECO:0000313" key="3">
    <source>
        <dbReference type="Proteomes" id="UP000434172"/>
    </source>
</evidence>
<dbReference type="OrthoDB" id="3932329at2759"/>
<sequence length="465" mass="53702">MAGEYSEPRTSVWEQTDSDHICQICGMRIYRSWYGWWQENPPQWGVTDEELEEQLDWCSDIRLLCDPDCKFEKLLPDFECGQMTWGFLETRESLRVPSEVRPRSQASEIEVYRGEYRSGPIFTRLTPDGKRDLNIYMDYFLDLGEQSYAAVHTVCLEIAKKVFKSSSVAHVRHLRGLFTALRWREGINFKCTHWFNPGVNYSLAEHGYYLPYPEWDVNDFEGVHWRGPHSSTRANVFHVIPQALWKEQLKAGSHGLLPWLWDVEPALIDAKDTEPCPGGPEFESDWELLFRQLSRGIDYGDITEPIDRNRVEDLRQVDLVFDKACTGYSTDMQYVPAGLHNRRRVWQLLEEMFVGDTLPWKTTIVSTFGGTRHIPAIENCVPLWWTKSGDQILSEPIWIPSINNIHAFSRSLGGKVQGNAGFQYWQKPSQGSQQETSEDDAETSDDHGASIEEIYSVLRSLGYPV</sequence>
<protein>
    <submittedName>
        <fullName evidence="2">Uncharacterized protein</fullName>
    </submittedName>
</protein>
<reference evidence="2 3" key="1">
    <citation type="submission" date="2019-12" db="EMBL/GenBank/DDBJ databases">
        <title>A genome sequence resource for the geographically widespread anthracnose pathogen Colletotrichum asianum.</title>
        <authorList>
            <person name="Meng Y."/>
        </authorList>
    </citation>
    <scope>NUCLEOTIDE SEQUENCE [LARGE SCALE GENOMIC DNA]</scope>
    <source>
        <strain evidence="2 3">ICMP 18580</strain>
    </source>
</reference>
<feature type="region of interest" description="Disordered" evidence="1">
    <location>
        <begin position="427"/>
        <end position="449"/>
    </location>
</feature>
<evidence type="ECO:0000256" key="1">
    <source>
        <dbReference type="SAM" id="MobiDB-lite"/>
    </source>
</evidence>
<accession>A0A8H3ZXI0</accession>
<proteinExistence type="predicted"/>